<dbReference type="GO" id="GO:0046872">
    <property type="term" value="F:metal ion binding"/>
    <property type="evidence" value="ECO:0007669"/>
    <property type="project" value="InterPro"/>
</dbReference>
<dbReference type="EC" id="3.5.2.3" evidence="5"/>
<evidence type="ECO:0000259" key="4">
    <source>
        <dbReference type="Pfam" id="PF12890"/>
    </source>
</evidence>
<dbReference type="InterPro" id="IPR011059">
    <property type="entry name" value="Metal-dep_hydrolase_composite"/>
</dbReference>
<keyword evidence="5" id="KW-0378">Hydrolase</keyword>
<dbReference type="GO" id="GO:0006221">
    <property type="term" value="P:pyrimidine nucleotide biosynthetic process"/>
    <property type="evidence" value="ECO:0007669"/>
    <property type="project" value="UniProtKB-KW"/>
</dbReference>
<dbReference type="GO" id="GO:0004038">
    <property type="term" value="F:allantoinase activity"/>
    <property type="evidence" value="ECO:0007669"/>
    <property type="project" value="TreeGrafter"/>
</dbReference>
<keyword evidence="1" id="KW-0862">Zinc</keyword>
<dbReference type="InterPro" id="IPR004722">
    <property type="entry name" value="DHOase"/>
</dbReference>
<dbReference type="PANTHER" id="PTHR43668">
    <property type="entry name" value="ALLANTOINASE"/>
    <property type="match status" value="1"/>
</dbReference>
<dbReference type="Gene3D" id="2.30.40.10">
    <property type="entry name" value="Urease, subunit C, domain 1"/>
    <property type="match status" value="1"/>
</dbReference>
<protein>
    <submittedName>
        <fullName evidence="5">Dihydroorotase</fullName>
        <ecNumber evidence="5">3.5.2.3</ecNumber>
    </submittedName>
</protein>
<reference evidence="6" key="1">
    <citation type="journal article" date="2024" name="Int. J. Syst. Evol. Microbiol.">
        <title>Methylomarinovum tepidoasis sp. nov., a moderately thermophilic methanotroph of the family Methylothermaceae isolated from a deep-sea hydrothermal field.</title>
        <authorList>
            <person name="Hirayama H."/>
            <person name="Takaki Y."/>
            <person name="Abe M."/>
            <person name="Miyazaki M."/>
            <person name="Uematsu K."/>
            <person name="Matsui Y."/>
            <person name="Takai K."/>
        </authorList>
    </citation>
    <scope>NUCLEOTIDE SEQUENCE [LARGE SCALE GENOMIC DNA]</scope>
    <source>
        <strain evidence="6">IN45</strain>
    </source>
</reference>
<evidence type="ECO:0000259" key="3">
    <source>
        <dbReference type="Pfam" id="PF07969"/>
    </source>
</evidence>
<gene>
    <name evidence="5" type="ORF">MIN45_P0063</name>
</gene>
<dbReference type="Pfam" id="PF12890">
    <property type="entry name" value="DHOase"/>
    <property type="match status" value="1"/>
</dbReference>
<sequence length="424" mass="43626">MKLAIVNGLVCDPVAETLTPGGVWIAEGKIVATGSPPPDFTPQRELDARGGVIAPGLIDLSVCLREPGFESKGTIASETRAAVAGGVTTVCALPETQPVADTPAVIELIRERAELAARARVVPVGALTCGLAGERLSEMHALGEAGCRAVGNAGRPLANPLVWRRALEYAATYGLTVFVRPQDPWLAAGGCAHEGEVATRLGLAGIPASAETVAVAQILALVADSGARVHFSCLSTARAAAMVGAAAADGLPVTCDVAAHQLHLTEQALEGFDASVHLAPPLRTLDDRDGLRRALAGGTVTAVCSDHRPHEEDAKLNVFAATEPGAAGLETLLPLLLALVDEGILTLPQALARLTAGPAGVLGLEGGRLQPGAPADVIVIDTGACWPVDADHWHSRGRNTPFWGQTLKGKVRYTLVGGRIVHPG</sequence>
<dbReference type="GO" id="GO:0006145">
    <property type="term" value="P:purine nucleobase catabolic process"/>
    <property type="evidence" value="ECO:0007669"/>
    <property type="project" value="TreeGrafter"/>
</dbReference>
<name>A0AAU9CER3_9GAMM</name>
<dbReference type="KEGG" id="meiy:MIN45_P0063"/>
<dbReference type="GO" id="GO:0004151">
    <property type="term" value="F:dihydroorotase activity"/>
    <property type="evidence" value="ECO:0007669"/>
    <property type="project" value="UniProtKB-EC"/>
</dbReference>
<evidence type="ECO:0000256" key="1">
    <source>
        <dbReference type="ARBA" id="ARBA00022833"/>
    </source>
</evidence>
<dbReference type="GO" id="GO:0005737">
    <property type="term" value="C:cytoplasm"/>
    <property type="evidence" value="ECO:0007669"/>
    <property type="project" value="TreeGrafter"/>
</dbReference>
<proteinExistence type="predicted"/>
<dbReference type="RefSeq" id="WP_286292636.1">
    <property type="nucleotide sequence ID" value="NZ_AP024718.1"/>
</dbReference>
<dbReference type="SUPFAM" id="SSF51556">
    <property type="entry name" value="Metallo-dependent hydrolases"/>
    <property type="match status" value="1"/>
</dbReference>
<keyword evidence="2" id="KW-0665">Pyrimidine biosynthesis</keyword>
<organism evidence="5 6">
    <name type="scientific">Methylomarinovum tepidoasis</name>
    <dbReference type="NCBI Taxonomy" id="2840183"/>
    <lineage>
        <taxon>Bacteria</taxon>
        <taxon>Pseudomonadati</taxon>
        <taxon>Pseudomonadota</taxon>
        <taxon>Gammaproteobacteria</taxon>
        <taxon>Methylococcales</taxon>
        <taxon>Methylothermaceae</taxon>
        <taxon>Methylomarinovum</taxon>
    </lineage>
</organism>
<dbReference type="InterPro" id="IPR032466">
    <property type="entry name" value="Metal_Hydrolase"/>
</dbReference>
<evidence type="ECO:0000313" key="6">
    <source>
        <dbReference type="Proteomes" id="UP001321450"/>
    </source>
</evidence>
<keyword evidence="6" id="KW-1185">Reference proteome</keyword>
<feature type="domain" description="Dihydroorotase catalytic" evidence="4">
    <location>
        <begin position="51"/>
        <end position="236"/>
    </location>
</feature>
<dbReference type="CDD" id="cd01317">
    <property type="entry name" value="DHOase_IIa"/>
    <property type="match status" value="1"/>
</dbReference>
<dbReference type="Proteomes" id="UP001321450">
    <property type="component" value="Chromosome"/>
</dbReference>
<dbReference type="Pfam" id="PF07969">
    <property type="entry name" value="Amidohydro_3"/>
    <property type="match status" value="1"/>
</dbReference>
<dbReference type="PANTHER" id="PTHR43668:SF2">
    <property type="entry name" value="ALLANTOINASE"/>
    <property type="match status" value="1"/>
</dbReference>
<dbReference type="InterPro" id="IPR013108">
    <property type="entry name" value="Amidohydro_3"/>
</dbReference>
<accession>A0AAU9CER3</accession>
<evidence type="ECO:0000313" key="5">
    <source>
        <dbReference type="EMBL" id="BCX87696.1"/>
    </source>
</evidence>
<dbReference type="NCBIfam" id="TIGR00857">
    <property type="entry name" value="pyrC_multi"/>
    <property type="match status" value="1"/>
</dbReference>
<dbReference type="EMBL" id="AP024718">
    <property type="protein sequence ID" value="BCX87696.1"/>
    <property type="molecule type" value="Genomic_DNA"/>
</dbReference>
<dbReference type="NCBIfam" id="NF005791">
    <property type="entry name" value="PRK07627.1"/>
    <property type="match status" value="1"/>
</dbReference>
<dbReference type="InterPro" id="IPR024403">
    <property type="entry name" value="DHOase_cat"/>
</dbReference>
<dbReference type="AlphaFoldDB" id="A0AAU9CER3"/>
<dbReference type="InterPro" id="IPR050138">
    <property type="entry name" value="DHOase/Allantoinase_Hydrolase"/>
</dbReference>
<dbReference type="Gene3D" id="3.20.20.140">
    <property type="entry name" value="Metal-dependent hydrolases"/>
    <property type="match status" value="1"/>
</dbReference>
<evidence type="ECO:0000256" key="2">
    <source>
        <dbReference type="ARBA" id="ARBA00022975"/>
    </source>
</evidence>
<feature type="domain" description="Amidohydrolase 3" evidence="3">
    <location>
        <begin position="345"/>
        <end position="422"/>
    </location>
</feature>
<dbReference type="SUPFAM" id="SSF51338">
    <property type="entry name" value="Composite domain of metallo-dependent hydrolases"/>
    <property type="match status" value="1"/>
</dbReference>